<dbReference type="EMBL" id="KE525299">
    <property type="protein sequence ID" value="KFB45210.1"/>
    <property type="molecule type" value="Genomic_DNA"/>
</dbReference>
<reference evidence="1 3" key="1">
    <citation type="journal article" date="2014" name="BMC Genomics">
        <title>Genome sequence of Anopheles sinensis provides insight into genetics basis of mosquito competence for malaria parasites.</title>
        <authorList>
            <person name="Zhou D."/>
            <person name="Zhang D."/>
            <person name="Ding G."/>
            <person name="Shi L."/>
            <person name="Hou Q."/>
            <person name="Ye Y."/>
            <person name="Xu Y."/>
            <person name="Zhou H."/>
            <person name="Xiong C."/>
            <person name="Li S."/>
            <person name="Yu J."/>
            <person name="Hong S."/>
            <person name="Yu X."/>
            <person name="Zou P."/>
            <person name="Chen C."/>
            <person name="Chang X."/>
            <person name="Wang W."/>
            <person name="Lv Y."/>
            <person name="Sun Y."/>
            <person name="Ma L."/>
            <person name="Shen B."/>
            <person name="Zhu C."/>
        </authorList>
    </citation>
    <scope>NUCLEOTIDE SEQUENCE [LARGE SCALE GENOMIC DNA]</scope>
</reference>
<evidence type="ECO:0000313" key="2">
    <source>
        <dbReference type="EnsemblMetazoa" id="ASIC013176-PA"/>
    </source>
</evidence>
<dbReference type="VEuPathDB" id="VectorBase:ASIC013176"/>
<dbReference type="EnsemblMetazoa" id="ASIC013176-RA">
    <property type="protein sequence ID" value="ASIC013176-PA"/>
    <property type="gene ID" value="ASIC013176"/>
</dbReference>
<organism evidence="1">
    <name type="scientific">Anopheles sinensis</name>
    <name type="common">Mosquito</name>
    <dbReference type="NCBI Taxonomy" id="74873"/>
    <lineage>
        <taxon>Eukaryota</taxon>
        <taxon>Metazoa</taxon>
        <taxon>Ecdysozoa</taxon>
        <taxon>Arthropoda</taxon>
        <taxon>Hexapoda</taxon>
        <taxon>Insecta</taxon>
        <taxon>Pterygota</taxon>
        <taxon>Neoptera</taxon>
        <taxon>Endopterygota</taxon>
        <taxon>Diptera</taxon>
        <taxon>Nematocera</taxon>
        <taxon>Culicoidea</taxon>
        <taxon>Culicidae</taxon>
        <taxon>Anophelinae</taxon>
        <taxon>Anopheles</taxon>
    </lineage>
</organism>
<keyword evidence="3" id="KW-1185">Reference proteome</keyword>
<gene>
    <name evidence="1" type="ORF">ZHAS_00013176</name>
</gene>
<reference evidence="2" key="2">
    <citation type="submission" date="2020-05" db="UniProtKB">
        <authorList>
            <consortium name="EnsemblMetazoa"/>
        </authorList>
    </citation>
    <scope>IDENTIFICATION</scope>
</reference>
<dbReference type="Proteomes" id="UP000030765">
    <property type="component" value="Unassembled WGS sequence"/>
</dbReference>
<protein>
    <submittedName>
        <fullName evidence="1 2">PTS sorbitol transporter subunit IIA</fullName>
    </submittedName>
</protein>
<proteinExistence type="predicted"/>
<sequence>MLALTIGDPIVDCVIAPSSDRLKIHRNGKMKLDHRNSTVVYSKIDNKTNSSTHPASATRLIRHKKKETQEEPAPSDRYTFFCSQFVIVVCGEAVLHCAFSLAGIQPER</sequence>
<name>A0A084W4R6_ANOSI</name>
<evidence type="ECO:0000313" key="1">
    <source>
        <dbReference type="EMBL" id="KFB45210.1"/>
    </source>
</evidence>
<dbReference type="EMBL" id="ATLV01020371">
    <property type="status" value="NOT_ANNOTATED_CDS"/>
    <property type="molecule type" value="Genomic_DNA"/>
</dbReference>
<dbReference type="AlphaFoldDB" id="A0A084W4R6"/>
<accession>A0A084W4R6</accession>
<evidence type="ECO:0000313" key="3">
    <source>
        <dbReference type="Proteomes" id="UP000030765"/>
    </source>
</evidence>